<dbReference type="PANTHER" id="PTHR23088">
    <property type="entry name" value="NITRILASE-RELATED"/>
    <property type="match status" value="1"/>
</dbReference>
<proteinExistence type="predicted"/>
<dbReference type="InterPro" id="IPR036526">
    <property type="entry name" value="C-N_Hydrolase_sf"/>
</dbReference>
<evidence type="ECO:0000313" key="3">
    <source>
        <dbReference type="EMBL" id="EAT11096.1"/>
    </source>
</evidence>
<dbReference type="EMBL" id="AAQH01000024">
    <property type="protein sequence ID" value="EAT11096.1"/>
    <property type="molecule type" value="Genomic_DNA"/>
</dbReference>
<dbReference type="HOGENOM" id="CLU_030130_1_2_6"/>
<keyword evidence="1 3" id="KW-0378">Hydrolase</keyword>
<gene>
    <name evidence="3" type="ORF">RED65_07654</name>
</gene>
<dbReference type="Proteomes" id="UP000004263">
    <property type="component" value="Unassembled WGS sequence"/>
</dbReference>
<name>Q1MYM0_9GAMM</name>
<protein>
    <submittedName>
        <fullName evidence="3">Predicted amidohydrolase</fullName>
    </submittedName>
</protein>
<dbReference type="InterPro" id="IPR003010">
    <property type="entry name" value="C-N_Hydrolase"/>
</dbReference>
<evidence type="ECO:0000259" key="2">
    <source>
        <dbReference type="PROSITE" id="PS50263"/>
    </source>
</evidence>
<dbReference type="Pfam" id="PF00795">
    <property type="entry name" value="CN_hydrolase"/>
    <property type="match status" value="1"/>
</dbReference>
<reference evidence="3 4" key="1">
    <citation type="submission" date="2006-03" db="EMBL/GenBank/DDBJ databases">
        <authorList>
            <person name="Pinhassi J."/>
            <person name="Pedros-Alio C."/>
            <person name="Ferriera S."/>
            <person name="Johnson J."/>
            <person name="Kravitz S."/>
            <person name="Halpern A."/>
            <person name="Remington K."/>
            <person name="Beeson K."/>
            <person name="Tran B."/>
            <person name="Rogers Y.-H."/>
            <person name="Friedman R."/>
            <person name="Venter J.C."/>
        </authorList>
    </citation>
    <scope>NUCLEOTIDE SEQUENCE [LARGE SCALE GENOMIC DNA]</scope>
    <source>
        <strain evidence="3 4">RED65</strain>
    </source>
</reference>
<dbReference type="PROSITE" id="PS50263">
    <property type="entry name" value="CN_HYDROLASE"/>
    <property type="match status" value="1"/>
</dbReference>
<dbReference type="GO" id="GO:0016811">
    <property type="term" value="F:hydrolase activity, acting on carbon-nitrogen (but not peptide) bonds, in linear amides"/>
    <property type="evidence" value="ECO:0007669"/>
    <property type="project" value="InterPro"/>
</dbReference>
<sequence length="274" mass="30054">MTQTVITVGLVQMTSGKAVQPNLRAAEAAIKRCVEQGATTVLLPEMFVCLGVKNQVEIAQTQCQKGGPVRSQLSALAKDFKVNIIAGSMPLMSSVEDKVLAACLVFAADGSEVCQYDKVHLFDVDVSDNKGRYRESDTFIAGTQSKTVSLDGTLYGLSVCYDLRFPELYQQYQKQSCQVVTVPSAFTYTTGQKHWLTLLKARAIETQSFVMAANQVGTHEDGRITWGQSIVINPDGEIVGELDSEKAGELVVELDLELCQKIRQSMPLLKHKRL</sequence>
<accession>Q1MYM0</accession>
<evidence type="ECO:0000313" key="4">
    <source>
        <dbReference type="Proteomes" id="UP000004263"/>
    </source>
</evidence>
<dbReference type="AlphaFoldDB" id="Q1MYM0"/>
<dbReference type="RefSeq" id="WP_007018966.1">
    <property type="nucleotide sequence ID" value="NZ_CH724119.1"/>
</dbReference>
<organism evidence="3 4">
    <name type="scientific">Bermanella marisrubri</name>
    <dbReference type="NCBI Taxonomy" id="207949"/>
    <lineage>
        <taxon>Bacteria</taxon>
        <taxon>Pseudomonadati</taxon>
        <taxon>Pseudomonadota</taxon>
        <taxon>Gammaproteobacteria</taxon>
        <taxon>Oceanospirillales</taxon>
        <taxon>Oceanospirillaceae</taxon>
        <taxon>Bermanella</taxon>
    </lineage>
</organism>
<dbReference type="STRING" id="207949.RED65_07654"/>
<dbReference type="Gene3D" id="3.60.110.10">
    <property type="entry name" value="Carbon-nitrogen hydrolase"/>
    <property type="match status" value="1"/>
</dbReference>
<comment type="caution">
    <text evidence="3">The sequence shown here is derived from an EMBL/GenBank/DDBJ whole genome shotgun (WGS) entry which is preliminary data.</text>
</comment>
<evidence type="ECO:0000256" key="1">
    <source>
        <dbReference type="ARBA" id="ARBA00022801"/>
    </source>
</evidence>
<dbReference type="SUPFAM" id="SSF56317">
    <property type="entry name" value="Carbon-nitrogen hydrolase"/>
    <property type="match status" value="1"/>
</dbReference>
<dbReference type="CDD" id="cd07572">
    <property type="entry name" value="nit"/>
    <property type="match status" value="1"/>
</dbReference>
<dbReference type="InterPro" id="IPR045254">
    <property type="entry name" value="Nit1/2_C-N_Hydrolase"/>
</dbReference>
<dbReference type="PANTHER" id="PTHR23088:SF27">
    <property type="entry name" value="DEAMINATED GLUTATHIONE AMIDASE"/>
    <property type="match status" value="1"/>
</dbReference>
<keyword evidence="4" id="KW-1185">Reference proteome</keyword>
<feature type="domain" description="CN hydrolase" evidence="2">
    <location>
        <begin position="6"/>
        <end position="256"/>
    </location>
</feature>